<keyword evidence="1" id="KW-0472">Membrane</keyword>
<gene>
    <name evidence="2" type="ORF">PATL70BA_0359</name>
</gene>
<dbReference type="EMBL" id="LR130778">
    <property type="protein sequence ID" value="VDN46207.1"/>
    <property type="molecule type" value="Genomic_DNA"/>
</dbReference>
<keyword evidence="3" id="KW-1185">Reference proteome</keyword>
<keyword evidence="1" id="KW-1133">Transmembrane helix</keyword>
<dbReference type="KEGG" id="cbar:PATL70BA_0359"/>
<evidence type="ECO:0000313" key="3">
    <source>
        <dbReference type="Proteomes" id="UP000279029"/>
    </source>
</evidence>
<name>A0A3P7PNY6_9FIRM</name>
<evidence type="ECO:0000313" key="2">
    <source>
        <dbReference type="EMBL" id="VDN46207.1"/>
    </source>
</evidence>
<feature type="transmembrane region" description="Helical" evidence="1">
    <location>
        <begin position="70"/>
        <end position="92"/>
    </location>
</feature>
<dbReference type="AlphaFoldDB" id="A0A3P7PNY6"/>
<protein>
    <submittedName>
        <fullName evidence="2">Uncharacterized protein</fullName>
    </submittedName>
</protein>
<keyword evidence="1" id="KW-0812">Transmembrane</keyword>
<dbReference type="RefSeq" id="WP_125135758.1">
    <property type="nucleotide sequence ID" value="NZ_LR130778.1"/>
</dbReference>
<reference evidence="2 3" key="1">
    <citation type="submission" date="2018-09" db="EMBL/GenBank/DDBJ databases">
        <authorList>
            <person name="Postec A."/>
        </authorList>
    </citation>
    <scope>NUCLEOTIDE SEQUENCE [LARGE SCALE GENOMIC DNA]</scope>
    <source>
        <strain evidence="2">70B-A</strain>
    </source>
</reference>
<feature type="transmembrane region" description="Helical" evidence="1">
    <location>
        <begin position="133"/>
        <end position="158"/>
    </location>
</feature>
<dbReference type="Proteomes" id="UP000279029">
    <property type="component" value="Chromosome"/>
</dbReference>
<organism evidence="2 3">
    <name type="scientific">Petrocella atlantisensis</name>
    <dbReference type="NCBI Taxonomy" id="2173034"/>
    <lineage>
        <taxon>Bacteria</taxon>
        <taxon>Bacillati</taxon>
        <taxon>Bacillota</taxon>
        <taxon>Clostridia</taxon>
        <taxon>Lachnospirales</taxon>
        <taxon>Vallitaleaceae</taxon>
        <taxon>Petrocella</taxon>
    </lineage>
</organism>
<sequence length="216" mass="25719">MKSNTKENFKTLDKHLIILSKEKTSKYQKFIKAKYVIDNHYCDNKITNEEAYNRMIYIDKRMKIYSQLSLPSLITILFGIYVSTLFFFYQLVDTKIIQPFRNSIEELLNNNGYEMSQINEINNGQVAKYVNSILIYLILIILGLILIITIEALVYYWLLHREISKNILNEKLKEHELRILYQMLELNNENYSVKFKIKNGQNTLVYKLENVIPQIE</sequence>
<accession>A0A3P7PNY6</accession>
<proteinExistence type="predicted"/>
<evidence type="ECO:0000256" key="1">
    <source>
        <dbReference type="SAM" id="Phobius"/>
    </source>
</evidence>